<dbReference type="SUPFAM" id="SSF55874">
    <property type="entry name" value="ATPase domain of HSP90 chaperone/DNA topoisomerase II/histidine kinase"/>
    <property type="match status" value="1"/>
</dbReference>
<dbReference type="Pfam" id="PF00512">
    <property type="entry name" value="HisKA"/>
    <property type="match status" value="1"/>
</dbReference>
<evidence type="ECO:0000313" key="11">
    <source>
        <dbReference type="Proteomes" id="UP000294616"/>
    </source>
</evidence>
<keyword evidence="3" id="KW-0597">Phosphoprotein</keyword>
<reference evidence="10 11" key="1">
    <citation type="submission" date="2019-03" db="EMBL/GenBank/DDBJ databases">
        <title>Genomic Encyclopedia of Archaeal and Bacterial Type Strains, Phase II (KMG-II): from individual species to whole genera.</title>
        <authorList>
            <person name="Goeker M."/>
        </authorList>
    </citation>
    <scope>NUCLEOTIDE SEQUENCE [LARGE SCALE GENOMIC DNA]</scope>
    <source>
        <strain evidence="10 11">DSM 22554</strain>
    </source>
</reference>
<evidence type="ECO:0000256" key="3">
    <source>
        <dbReference type="ARBA" id="ARBA00022553"/>
    </source>
</evidence>
<feature type="domain" description="Histidine kinase" evidence="9">
    <location>
        <begin position="216"/>
        <end position="416"/>
    </location>
</feature>
<dbReference type="InterPro" id="IPR003661">
    <property type="entry name" value="HisK_dim/P_dom"/>
</dbReference>
<evidence type="ECO:0000256" key="4">
    <source>
        <dbReference type="ARBA" id="ARBA00022679"/>
    </source>
</evidence>
<sequence>MKLIQKFTLWYLVITFVVLIIGGLLSYYSIKSEVDYEQVKYLRKNIDFTIRELNRGVIPDSLSQNRMEISELAMSTPKTRLSVTDTLVYTRYLRRKEPQLKVSTSQIIGGHHFYISTYGAIVDTRDITTAVVKSISTIFLIMLVVTGLVSILISRKVLLPFNRTLKAMQEFRLQQKKPLRLMETKTTEFKKLNNFLSLMTNKALKDYQTLKEFTENASHEMQTPLAIIMGKLELLLESQIDDEQAKLIVSAHDAVEKLSKVGQSLTLITKLDNREFESQETVNFSQVLNDSLFAFQELIEMKSLHLEKQIADHVKVKIHPLLSNILLNNLIGNAIRHNIKDGVIRVELTPARLEISNSGDPLNFPAEKMFNRFIKNNQSNESVGLGLAIVKQICEQSNIDISYDYRDSMHILRLSF</sequence>
<dbReference type="InterPro" id="IPR003594">
    <property type="entry name" value="HATPase_dom"/>
</dbReference>
<accession>A0A4V2PXN9</accession>
<proteinExistence type="predicted"/>
<dbReference type="SMART" id="SM00387">
    <property type="entry name" value="HATPase_c"/>
    <property type="match status" value="1"/>
</dbReference>
<dbReference type="InterPro" id="IPR036097">
    <property type="entry name" value="HisK_dim/P_sf"/>
</dbReference>
<keyword evidence="6 10" id="KW-0418">Kinase</keyword>
<dbReference type="RefSeq" id="WP_132222865.1">
    <property type="nucleotide sequence ID" value="NZ_SMGO01000002.1"/>
</dbReference>
<dbReference type="PANTHER" id="PTHR45436:SF5">
    <property type="entry name" value="SENSOR HISTIDINE KINASE TRCS"/>
    <property type="match status" value="1"/>
</dbReference>
<evidence type="ECO:0000256" key="6">
    <source>
        <dbReference type="ARBA" id="ARBA00022777"/>
    </source>
</evidence>
<organism evidence="10 11">
    <name type="scientific">Albibacterium bauzanense</name>
    <dbReference type="NCBI Taxonomy" id="653929"/>
    <lineage>
        <taxon>Bacteria</taxon>
        <taxon>Pseudomonadati</taxon>
        <taxon>Bacteroidota</taxon>
        <taxon>Sphingobacteriia</taxon>
        <taxon>Sphingobacteriales</taxon>
        <taxon>Sphingobacteriaceae</taxon>
        <taxon>Albibacterium</taxon>
    </lineage>
</organism>
<dbReference type="InterPro" id="IPR036890">
    <property type="entry name" value="HATPase_C_sf"/>
</dbReference>
<dbReference type="PANTHER" id="PTHR45436">
    <property type="entry name" value="SENSOR HISTIDINE KINASE YKOH"/>
    <property type="match status" value="1"/>
</dbReference>
<gene>
    <name evidence="10" type="ORF">C8N28_1346</name>
</gene>
<dbReference type="PROSITE" id="PS50109">
    <property type="entry name" value="HIS_KIN"/>
    <property type="match status" value="1"/>
</dbReference>
<dbReference type="SUPFAM" id="SSF47384">
    <property type="entry name" value="Homodimeric domain of signal transducing histidine kinase"/>
    <property type="match status" value="1"/>
</dbReference>
<comment type="caution">
    <text evidence="10">The sequence shown here is derived from an EMBL/GenBank/DDBJ whole genome shotgun (WGS) entry which is preliminary data.</text>
</comment>
<name>A0A4V2PXN9_9SPHI</name>
<dbReference type="CDD" id="cd00082">
    <property type="entry name" value="HisKA"/>
    <property type="match status" value="1"/>
</dbReference>
<dbReference type="InterPro" id="IPR050428">
    <property type="entry name" value="TCS_sensor_his_kinase"/>
</dbReference>
<keyword evidence="11" id="KW-1185">Reference proteome</keyword>
<keyword evidence="8" id="KW-0472">Membrane</keyword>
<dbReference type="GO" id="GO:0000155">
    <property type="term" value="F:phosphorelay sensor kinase activity"/>
    <property type="evidence" value="ECO:0007669"/>
    <property type="project" value="InterPro"/>
</dbReference>
<dbReference type="EC" id="2.7.13.3" evidence="2"/>
<dbReference type="OrthoDB" id="1522504at2"/>
<dbReference type="GO" id="GO:0005886">
    <property type="term" value="C:plasma membrane"/>
    <property type="evidence" value="ECO:0007669"/>
    <property type="project" value="TreeGrafter"/>
</dbReference>
<evidence type="ECO:0000313" key="10">
    <source>
        <dbReference type="EMBL" id="TCK82761.1"/>
    </source>
</evidence>
<keyword evidence="5 8" id="KW-0812">Transmembrane</keyword>
<dbReference type="Gene3D" id="1.10.287.130">
    <property type="match status" value="1"/>
</dbReference>
<dbReference type="SMART" id="SM00388">
    <property type="entry name" value="HisKA"/>
    <property type="match status" value="1"/>
</dbReference>
<dbReference type="Proteomes" id="UP000294616">
    <property type="component" value="Unassembled WGS sequence"/>
</dbReference>
<evidence type="ECO:0000256" key="5">
    <source>
        <dbReference type="ARBA" id="ARBA00022692"/>
    </source>
</evidence>
<dbReference type="EMBL" id="SMGO01000002">
    <property type="protein sequence ID" value="TCK82761.1"/>
    <property type="molecule type" value="Genomic_DNA"/>
</dbReference>
<feature type="transmembrane region" description="Helical" evidence="8">
    <location>
        <begin position="7"/>
        <end position="30"/>
    </location>
</feature>
<dbReference type="Pfam" id="PF02518">
    <property type="entry name" value="HATPase_c"/>
    <property type="match status" value="1"/>
</dbReference>
<protein>
    <recommendedName>
        <fullName evidence="2">histidine kinase</fullName>
        <ecNumber evidence="2">2.7.13.3</ecNumber>
    </recommendedName>
</protein>
<evidence type="ECO:0000256" key="7">
    <source>
        <dbReference type="ARBA" id="ARBA00022989"/>
    </source>
</evidence>
<dbReference type="Gene3D" id="3.30.565.10">
    <property type="entry name" value="Histidine kinase-like ATPase, C-terminal domain"/>
    <property type="match status" value="1"/>
</dbReference>
<comment type="catalytic activity">
    <reaction evidence="1">
        <text>ATP + protein L-histidine = ADP + protein N-phospho-L-histidine.</text>
        <dbReference type="EC" id="2.7.13.3"/>
    </reaction>
</comment>
<dbReference type="InterPro" id="IPR005467">
    <property type="entry name" value="His_kinase_dom"/>
</dbReference>
<evidence type="ECO:0000256" key="1">
    <source>
        <dbReference type="ARBA" id="ARBA00000085"/>
    </source>
</evidence>
<evidence type="ECO:0000259" key="9">
    <source>
        <dbReference type="PROSITE" id="PS50109"/>
    </source>
</evidence>
<evidence type="ECO:0000256" key="2">
    <source>
        <dbReference type="ARBA" id="ARBA00012438"/>
    </source>
</evidence>
<keyword evidence="4" id="KW-0808">Transferase</keyword>
<dbReference type="CDD" id="cd00075">
    <property type="entry name" value="HATPase"/>
    <property type="match status" value="1"/>
</dbReference>
<dbReference type="AlphaFoldDB" id="A0A4V2PXN9"/>
<feature type="transmembrane region" description="Helical" evidence="8">
    <location>
        <begin position="135"/>
        <end position="153"/>
    </location>
</feature>
<evidence type="ECO:0000256" key="8">
    <source>
        <dbReference type="SAM" id="Phobius"/>
    </source>
</evidence>
<keyword evidence="7 8" id="KW-1133">Transmembrane helix</keyword>